<dbReference type="EMBL" id="CM042036">
    <property type="protein sequence ID" value="KAI3744524.1"/>
    <property type="molecule type" value="Genomic_DNA"/>
</dbReference>
<proteinExistence type="predicted"/>
<accession>A0ACB9DD26</accession>
<sequence length="83" mass="9203">MRGHVDWTLVVVPSLSVMLALISSVGGVSPFRSAFERPYQPNLPVKVHILVVILFLLGKKNTSRGSCVMCELEKVLVKKQKAR</sequence>
<name>A0ACB9DD26_9ASTR</name>
<comment type="caution">
    <text evidence="1">The sequence shown here is derived from an EMBL/GenBank/DDBJ whole genome shotgun (WGS) entry which is preliminary data.</text>
</comment>
<reference evidence="2" key="1">
    <citation type="journal article" date="2022" name="Mol. Ecol. Resour.">
        <title>The genomes of chicory, endive, great burdock and yacon provide insights into Asteraceae palaeo-polyploidization history and plant inulin production.</title>
        <authorList>
            <person name="Fan W."/>
            <person name="Wang S."/>
            <person name="Wang H."/>
            <person name="Wang A."/>
            <person name="Jiang F."/>
            <person name="Liu H."/>
            <person name="Zhao H."/>
            <person name="Xu D."/>
            <person name="Zhang Y."/>
        </authorList>
    </citation>
    <scope>NUCLEOTIDE SEQUENCE [LARGE SCALE GENOMIC DNA]</scope>
    <source>
        <strain evidence="2">cv. Yunnan</strain>
    </source>
</reference>
<reference evidence="1 2" key="2">
    <citation type="journal article" date="2022" name="Mol. Ecol. Resour.">
        <title>The genomes of chicory, endive, great burdock and yacon provide insights into Asteraceae paleo-polyploidization history and plant inulin production.</title>
        <authorList>
            <person name="Fan W."/>
            <person name="Wang S."/>
            <person name="Wang H."/>
            <person name="Wang A."/>
            <person name="Jiang F."/>
            <person name="Liu H."/>
            <person name="Zhao H."/>
            <person name="Xu D."/>
            <person name="Zhang Y."/>
        </authorList>
    </citation>
    <scope>NUCLEOTIDE SEQUENCE [LARGE SCALE GENOMIC DNA]</scope>
    <source>
        <strain evidence="2">cv. Yunnan</strain>
        <tissue evidence="1">Leaves</tissue>
    </source>
</reference>
<evidence type="ECO:0000313" key="2">
    <source>
        <dbReference type="Proteomes" id="UP001056120"/>
    </source>
</evidence>
<keyword evidence="2" id="KW-1185">Reference proteome</keyword>
<evidence type="ECO:0000313" key="1">
    <source>
        <dbReference type="EMBL" id="KAI3744524.1"/>
    </source>
</evidence>
<protein>
    <submittedName>
        <fullName evidence="1">Uncharacterized protein</fullName>
    </submittedName>
</protein>
<organism evidence="1 2">
    <name type="scientific">Smallanthus sonchifolius</name>
    <dbReference type="NCBI Taxonomy" id="185202"/>
    <lineage>
        <taxon>Eukaryota</taxon>
        <taxon>Viridiplantae</taxon>
        <taxon>Streptophyta</taxon>
        <taxon>Embryophyta</taxon>
        <taxon>Tracheophyta</taxon>
        <taxon>Spermatophyta</taxon>
        <taxon>Magnoliopsida</taxon>
        <taxon>eudicotyledons</taxon>
        <taxon>Gunneridae</taxon>
        <taxon>Pentapetalae</taxon>
        <taxon>asterids</taxon>
        <taxon>campanulids</taxon>
        <taxon>Asterales</taxon>
        <taxon>Asteraceae</taxon>
        <taxon>Asteroideae</taxon>
        <taxon>Heliantheae alliance</taxon>
        <taxon>Millerieae</taxon>
        <taxon>Smallanthus</taxon>
    </lineage>
</organism>
<dbReference type="Proteomes" id="UP001056120">
    <property type="component" value="Linkage Group LG19"/>
</dbReference>
<gene>
    <name evidence="1" type="ORF">L1987_57607</name>
</gene>